<evidence type="ECO:0000256" key="3">
    <source>
        <dbReference type="ARBA" id="ARBA00022630"/>
    </source>
</evidence>
<reference evidence="9 10" key="1">
    <citation type="submission" date="2015-03" db="EMBL/GenBank/DDBJ databases">
        <authorList>
            <person name="Radwan O."/>
            <person name="Al-Naeli F.A."/>
            <person name="Rendon G.A."/>
            <person name="Fields C."/>
        </authorList>
    </citation>
    <scope>NUCLEOTIDE SEQUENCE [LARGE SCALE GENOMIC DNA]</scope>
    <source>
        <strain evidence="9">CR-DP1</strain>
    </source>
</reference>
<feature type="binding site" evidence="6">
    <location>
        <position position="306"/>
    </location>
    <ligand>
        <name>D-dopa</name>
        <dbReference type="ChEBI" id="CHEBI:149689"/>
    </ligand>
</feature>
<sequence>MSEKTDIVVVGAGVVGLTSAFLLARNPNNNVTVIATHMPGDYHINYASPWAGANLMPMSDAPGSRWERETWPELKRLAAETPSAGIHFQKTHVFRRHKDLAPGAEIAYDALFDRDPWYKDFFDDFRPLNPDEIPADHDSGCEFGSVCINPQIYLPWLQGQCLALGAKFRRHTLKHIGAAADQHHSGRRATVVINSTGLSAGTLGGVMDSGMVPARGQTVLVANEATPMAVSSGTDDGVAEVFYVMQRAGGGGTILGGTYDEGNWDGYPDPNIAMRIMQRAVKLAPSLTGGKGVEALNVVRHGVGLRPVRKGGVRIEREEIEWEGSKVQVVHNYGHGGYGYQTSYGFANRVVELVAEIVGTV</sequence>
<keyword evidence="7" id="KW-0472">Membrane</keyword>
<dbReference type="PIRSF" id="PIRSF000189">
    <property type="entry name" value="D-aa_oxidase"/>
    <property type="match status" value="1"/>
</dbReference>
<dbReference type="GO" id="GO:0003884">
    <property type="term" value="F:D-amino-acid oxidase activity"/>
    <property type="evidence" value="ECO:0007669"/>
    <property type="project" value="InterPro"/>
</dbReference>
<dbReference type="InterPro" id="IPR006181">
    <property type="entry name" value="D-amino_acid_oxidase_CS"/>
</dbReference>
<dbReference type="InterPro" id="IPR023209">
    <property type="entry name" value="DAO"/>
</dbReference>
<feature type="domain" description="FAD dependent oxidoreductase" evidence="8">
    <location>
        <begin position="6"/>
        <end position="353"/>
    </location>
</feature>
<evidence type="ECO:0000256" key="5">
    <source>
        <dbReference type="ARBA" id="ARBA00023002"/>
    </source>
</evidence>
<keyword evidence="5" id="KW-0560">Oxidoreductase</keyword>
<dbReference type="GO" id="GO:0071949">
    <property type="term" value="F:FAD binding"/>
    <property type="evidence" value="ECO:0007669"/>
    <property type="project" value="InterPro"/>
</dbReference>
<evidence type="ECO:0000256" key="4">
    <source>
        <dbReference type="ARBA" id="ARBA00022827"/>
    </source>
</evidence>
<feature type="transmembrane region" description="Helical" evidence="7">
    <location>
        <begin position="7"/>
        <end position="24"/>
    </location>
</feature>
<evidence type="ECO:0000256" key="2">
    <source>
        <dbReference type="ARBA" id="ARBA00006730"/>
    </source>
</evidence>
<organism evidence="9 10">
    <name type="scientific">Thielaviopsis punctulata</name>
    <dbReference type="NCBI Taxonomy" id="72032"/>
    <lineage>
        <taxon>Eukaryota</taxon>
        <taxon>Fungi</taxon>
        <taxon>Dikarya</taxon>
        <taxon>Ascomycota</taxon>
        <taxon>Pezizomycotina</taxon>
        <taxon>Sordariomycetes</taxon>
        <taxon>Hypocreomycetidae</taxon>
        <taxon>Microascales</taxon>
        <taxon>Ceratocystidaceae</taxon>
        <taxon>Thielaviopsis</taxon>
    </lineage>
</organism>
<keyword evidence="4 6" id="KW-0274">FAD</keyword>
<dbReference type="OrthoDB" id="409956at2759"/>
<proteinExistence type="inferred from homology"/>
<dbReference type="SUPFAM" id="SSF54373">
    <property type="entry name" value="FAD-linked reductases, C-terminal domain"/>
    <property type="match status" value="1"/>
</dbReference>
<keyword evidence="3" id="KW-0285">Flavoprotein</keyword>
<evidence type="ECO:0000256" key="1">
    <source>
        <dbReference type="ARBA" id="ARBA00001974"/>
    </source>
</evidence>
<dbReference type="InterPro" id="IPR006076">
    <property type="entry name" value="FAD-dep_OxRdtase"/>
</dbReference>
<keyword evidence="7" id="KW-1133">Transmembrane helix</keyword>
<evidence type="ECO:0000259" key="8">
    <source>
        <dbReference type="Pfam" id="PF01266"/>
    </source>
</evidence>
<dbReference type="GO" id="GO:0019478">
    <property type="term" value="P:D-amino acid catabolic process"/>
    <property type="evidence" value="ECO:0007669"/>
    <property type="project" value="TreeGrafter"/>
</dbReference>
<dbReference type="PROSITE" id="PS00677">
    <property type="entry name" value="DAO"/>
    <property type="match status" value="1"/>
</dbReference>
<dbReference type="AlphaFoldDB" id="A0A0F4ZFA1"/>
<protein>
    <recommendedName>
        <fullName evidence="8">FAD dependent oxidoreductase domain-containing protein</fullName>
    </recommendedName>
</protein>
<evidence type="ECO:0000256" key="6">
    <source>
        <dbReference type="PIRSR" id="PIRSR000189-1"/>
    </source>
</evidence>
<dbReference type="Gene3D" id="3.30.9.10">
    <property type="entry name" value="D-Amino Acid Oxidase, subunit A, domain 2"/>
    <property type="match status" value="1"/>
</dbReference>
<accession>A0A0F4ZFA1</accession>
<comment type="caution">
    <text evidence="9">The sequence shown here is derived from an EMBL/GenBank/DDBJ whole genome shotgun (WGS) entry which is preliminary data.</text>
</comment>
<evidence type="ECO:0000313" key="10">
    <source>
        <dbReference type="Proteomes" id="UP000033483"/>
    </source>
</evidence>
<dbReference type="Proteomes" id="UP000033483">
    <property type="component" value="Unassembled WGS sequence"/>
</dbReference>
<dbReference type="Pfam" id="PF01266">
    <property type="entry name" value="DAO"/>
    <property type="match status" value="1"/>
</dbReference>
<dbReference type="SUPFAM" id="SSF51971">
    <property type="entry name" value="Nucleotide-binding domain"/>
    <property type="match status" value="1"/>
</dbReference>
<dbReference type="PANTHER" id="PTHR11530:SF16">
    <property type="entry name" value="D-AMINO ACID OXIDASE (AFU_ORTHOLOGUE AFUA_5G11290)"/>
    <property type="match status" value="1"/>
</dbReference>
<keyword evidence="7" id="KW-0812">Transmembrane</keyword>
<comment type="cofactor">
    <cofactor evidence="1 6">
        <name>FAD</name>
        <dbReference type="ChEBI" id="CHEBI:57692"/>
    </cofactor>
</comment>
<evidence type="ECO:0000313" key="9">
    <source>
        <dbReference type="EMBL" id="KKA28796.1"/>
    </source>
</evidence>
<evidence type="ECO:0000256" key="7">
    <source>
        <dbReference type="SAM" id="Phobius"/>
    </source>
</evidence>
<gene>
    <name evidence="9" type="ORF">TD95_002850</name>
</gene>
<feature type="binding site" evidence="6">
    <location>
        <position position="196"/>
    </location>
    <ligand>
        <name>FAD</name>
        <dbReference type="ChEBI" id="CHEBI:57692"/>
    </ligand>
</feature>
<dbReference type="PANTHER" id="PTHR11530">
    <property type="entry name" value="D-AMINO ACID OXIDASE"/>
    <property type="match status" value="1"/>
</dbReference>
<dbReference type="EMBL" id="LAEV01001118">
    <property type="protein sequence ID" value="KKA28796.1"/>
    <property type="molecule type" value="Genomic_DNA"/>
</dbReference>
<dbReference type="Gene3D" id="3.40.50.720">
    <property type="entry name" value="NAD(P)-binding Rossmann-like Domain"/>
    <property type="match status" value="1"/>
</dbReference>
<feature type="binding site" evidence="6">
    <location>
        <position position="243"/>
    </location>
    <ligand>
        <name>D-dopa</name>
        <dbReference type="ChEBI" id="CHEBI:149689"/>
    </ligand>
</feature>
<comment type="similarity">
    <text evidence="2">Belongs to the DAMOX/DASOX family.</text>
</comment>
<feature type="binding site" evidence="6">
    <location>
        <position position="337"/>
    </location>
    <ligand>
        <name>D-dopa</name>
        <dbReference type="ChEBI" id="CHEBI:149689"/>
    </ligand>
</feature>
<keyword evidence="10" id="KW-1185">Reference proteome</keyword>
<name>A0A0F4ZFA1_9PEZI</name>
<dbReference type="GO" id="GO:0005737">
    <property type="term" value="C:cytoplasm"/>
    <property type="evidence" value="ECO:0007669"/>
    <property type="project" value="TreeGrafter"/>
</dbReference>